<feature type="transmembrane region" description="Helical" evidence="1">
    <location>
        <begin position="7"/>
        <end position="23"/>
    </location>
</feature>
<evidence type="ECO:0000313" key="2">
    <source>
        <dbReference type="EMBL" id="QDZ13788.1"/>
    </source>
</evidence>
<dbReference type="EMBL" id="CP042305">
    <property type="protein sequence ID" value="QDZ13788.1"/>
    <property type="molecule type" value="Genomic_DNA"/>
</dbReference>
<gene>
    <name evidence="2" type="ORF">FPZ11_02355</name>
</gene>
<dbReference type="OrthoDB" id="4980185at2"/>
<keyword evidence="1" id="KW-0472">Membrane</keyword>
<keyword evidence="3" id="KW-1185">Reference proteome</keyword>
<name>A0A5B8LZ54_9MICO</name>
<keyword evidence="1" id="KW-1133">Transmembrane helix</keyword>
<evidence type="ECO:0000313" key="3">
    <source>
        <dbReference type="Proteomes" id="UP000320216"/>
    </source>
</evidence>
<reference evidence="2 3" key="1">
    <citation type="submission" date="2019-07" db="EMBL/GenBank/DDBJ databases">
        <title>Full genome sequence of Humibacter sp. WJ7-1.</title>
        <authorList>
            <person name="Im W.-T."/>
        </authorList>
    </citation>
    <scope>NUCLEOTIDE SEQUENCE [LARGE SCALE GENOMIC DNA]</scope>
    <source>
        <strain evidence="2 3">WJ7-1</strain>
    </source>
</reference>
<dbReference type="RefSeq" id="WP_146318057.1">
    <property type="nucleotide sequence ID" value="NZ_CP042305.1"/>
</dbReference>
<organism evidence="2 3">
    <name type="scientific">Humibacter ginsenosidimutans</name>
    <dbReference type="NCBI Taxonomy" id="2599293"/>
    <lineage>
        <taxon>Bacteria</taxon>
        <taxon>Bacillati</taxon>
        <taxon>Actinomycetota</taxon>
        <taxon>Actinomycetes</taxon>
        <taxon>Micrococcales</taxon>
        <taxon>Microbacteriaceae</taxon>
        <taxon>Humibacter</taxon>
    </lineage>
</organism>
<dbReference type="Proteomes" id="UP000320216">
    <property type="component" value="Chromosome"/>
</dbReference>
<dbReference type="AlphaFoldDB" id="A0A5B8LZ54"/>
<feature type="transmembrane region" description="Helical" evidence="1">
    <location>
        <begin position="29"/>
        <end position="47"/>
    </location>
</feature>
<sequence>MSTGRIVGSLIAGAVLAIGIWLLGVDAWFAAALGGLLAIVCVTWGVLTHTQTASAKWPARAMEPRPGARSDVSWLSWAFRQHKGQVREQGFSAVRSLAERRLARRGLDLFSPADRASIVALLGEDAYRTVVPAGGVMPSLRAIERCLDTLESLEGAGTP</sequence>
<proteinExistence type="predicted"/>
<keyword evidence="1" id="KW-0812">Transmembrane</keyword>
<protein>
    <submittedName>
        <fullName evidence="2">Uncharacterized protein</fullName>
    </submittedName>
</protein>
<evidence type="ECO:0000256" key="1">
    <source>
        <dbReference type="SAM" id="Phobius"/>
    </source>
</evidence>
<dbReference type="KEGG" id="huw:FPZ11_02355"/>
<accession>A0A5B8LZ54</accession>